<evidence type="ECO:0000313" key="2">
    <source>
        <dbReference type="EMBL" id="UNZ08537.1"/>
    </source>
</evidence>
<keyword evidence="1" id="KW-0812">Transmembrane</keyword>
<proteinExistence type="predicted"/>
<feature type="transmembrane region" description="Helical" evidence="1">
    <location>
        <begin position="76"/>
        <end position="93"/>
    </location>
</feature>
<keyword evidence="1" id="KW-1133">Transmembrane helix</keyword>
<reference evidence="2 3" key="1">
    <citation type="submission" date="2022-03" db="EMBL/GenBank/DDBJ databases">
        <title>Complete genome of Streptomyces rimosus ssp. rimosus R7 (=ATCC 10970).</title>
        <authorList>
            <person name="Beganovic S."/>
            <person name="Ruckert C."/>
            <person name="Busche T."/>
            <person name="Kalinowski J."/>
            <person name="Wittmann C."/>
        </authorList>
    </citation>
    <scope>NUCLEOTIDE SEQUENCE [LARGE SCALE GENOMIC DNA]</scope>
    <source>
        <strain evidence="2 3">R7</strain>
    </source>
</reference>
<sequence length="143" mass="15186">MTGLALGVITAVLAAVLLGLLAVTAASLRLVEADGIGTLFWGVALFLPCNALAALFACPLRWGLRLTSVASRTKKVTEAALSVATTFLAVLFTEYVTPGLRVHHPWLPALLAALLVALVNLGVRQMERRTTSRTHGGRSHFRS</sequence>
<protein>
    <recommendedName>
        <fullName evidence="4">Integral membrane protein</fullName>
    </recommendedName>
</protein>
<dbReference type="Proteomes" id="UP000829494">
    <property type="component" value="Chromosome"/>
</dbReference>
<dbReference type="EMBL" id="CP094298">
    <property type="protein sequence ID" value="UNZ08537.1"/>
    <property type="molecule type" value="Genomic_DNA"/>
</dbReference>
<accession>A0ABY3ZEA9</accession>
<keyword evidence="3" id="KW-1185">Reference proteome</keyword>
<keyword evidence="1" id="KW-0472">Membrane</keyword>
<dbReference type="RefSeq" id="WP_003979291.1">
    <property type="nucleotide sequence ID" value="NZ_CP094298.1"/>
</dbReference>
<organism evidence="2 3">
    <name type="scientific">Streptomyces rimosus subsp. rimosus</name>
    <dbReference type="NCBI Taxonomy" id="132474"/>
    <lineage>
        <taxon>Bacteria</taxon>
        <taxon>Bacillati</taxon>
        <taxon>Actinomycetota</taxon>
        <taxon>Actinomycetes</taxon>
        <taxon>Kitasatosporales</taxon>
        <taxon>Streptomycetaceae</taxon>
        <taxon>Streptomyces</taxon>
    </lineage>
</organism>
<name>A0ABY3ZEA9_STRRM</name>
<evidence type="ECO:0000313" key="3">
    <source>
        <dbReference type="Proteomes" id="UP000829494"/>
    </source>
</evidence>
<evidence type="ECO:0008006" key="4">
    <source>
        <dbReference type="Google" id="ProtNLM"/>
    </source>
</evidence>
<feature type="transmembrane region" description="Helical" evidence="1">
    <location>
        <begin position="41"/>
        <end position="64"/>
    </location>
</feature>
<feature type="transmembrane region" description="Helical" evidence="1">
    <location>
        <begin position="105"/>
        <end position="123"/>
    </location>
</feature>
<dbReference type="GeneID" id="66852301"/>
<gene>
    <name evidence="2" type="ORF">SRIMR7_40950</name>
</gene>
<evidence type="ECO:0000256" key="1">
    <source>
        <dbReference type="SAM" id="Phobius"/>
    </source>
</evidence>